<dbReference type="InterPro" id="IPR042095">
    <property type="entry name" value="SUMF_sf"/>
</dbReference>
<evidence type="ECO:0000256" key="1">
    <source>
        <dbReference type="SAM" id="MobiDB-lite"/>
    </source>
</evidence>
<dbReference type="Pfam" id="PF03781">
    <property type="entry name" value="FGE-sulfatase"/>
    <property type="match status" value="1"/>
</dbReference>
<feature type="compositionally biased region" description="Polar residues" evidence="1">
    <location>
        <begin position="18"/>
        <end position="33"/>
    </location>
</feature>
<feature type="region of interest" description="Disordered" evidence="1">
    <location>
        <begin position="18"/>
        <end position="66"/>
    </location>
</feature>
<dbReference type="InterPro" id="IPR005532">
    <property type="entry name" value="SUMF_dom"/>
</dbReference>
<dbReference type="GO" id="GO:0120147">
    <property type="term" value="F:formylglycine-generating oxidase activity"/>
    <property type="evidence" value="ECO:0007669"/>
    <property type="project" value="TreeGrafter"/>
</dbReference>
<dbReference type="EMBL" id="UOGG01000174">
    <property type="protein sequence ID" value="VAX31804.1"/>
    <property type="molecule type" value="Genomic_DNA"/>
</dbReference>
<feature type="domain" description="Sulfatase-modifying factor enzyme-like" evidence="2">
    <location>
        <begin position="117"/>
        <end position="296"/>
    </location>
</feature>
<gene>
    <name evidence="3" type="ORF">MNBD_NITROSPINAE05-814</name>
</gene>
<accession>A0A3B1D6P1</accession>
<dbReference type="AlphaFoldDB" id="A0A3B1D6P1"/>
<dbReference type="Gene3D" id="3.90.1580.10">
    <property type="entry name" value="paralog of FGE (formylglycine-generating enzyme)"/>
    <property type="match status" value="1"/>
</dbReference>
<organism evidence="3">
    <name type="scientific">hydrothermal vent metagenome</name>
    <dbReference type="NCBI Taxonomy" id="652676"/>
    <lineage>
        <taxon>unclassified sequences</taxon>
        <taxon>metagenomes</taxon>
        <taxon>ecological metagenomes</taxon>
    </lineage>
</organism>
<name>A0A3B1D6P1_9ZZZZ</name>
<dbReference type="SUPFAM" id="SSF56436">
    <property type="entry name" value="C-type lectin-like"/>
    <property type="match status" value="1"/>
</dbReference>
<dbReference type="InterPro" id="IPR051043">
    <property type="entry name" value="Sulfatase_Mod_Factor_Kinase"/>
</dbReference>
<evidence type="ECO:0000259" key="2">
    <source>
        <dbReference type="Pfam" id="PF03781"/>
    </source>
</evidence>
<evidence type="ECO:0000313" key="3">
    <source>
        <dbReference type="EMBL" id="VAX31804.1"/>
    </source>
</evidence>
<sequence>MAIGLTLLLAVGCVSNRPASNTGLSKNPSSGKLSRQKSKRNNSNNFLASTKRHRQKFPSSSATQKMLLPTVTHKKDGALMVLVNSGVQRVSKPNLPQGVIRPVAQGTQAGSLFPPKAFPTFYMDRLETTVLQYKVFDNKYDEKPFTDGKECPDCPAMGIDWMSAYRYCHWAGKRLPTETEWVASAGGGQDNPWPWGTEFSPEKANLWGEKDGSLAVAPVGSYPQGASSYGMMDAVGNVWEWVSDSYFAPGKGSKKVRLRVVKGGGWTSAKRQARISFRNIVDPGIKNPTIGFRCARSISRKK</sequence>
<reference evidence="3" key="1">
    <citation type="submission" date="2018-06" db="EMBL/GenBank/DDBJ databases">
        <authorList>
            <person name="Zhirakovskaya E."/>
        </authorList>
    </citation>
    <scope>NUCLEOTIDE SEQUENCE</scope>
</reference>
<dbReference type="PANTHER" id="PTHR23150:SF19">
    <property type="entry name" value="FORMYLGLYCINE-GENERATING ENZYME"/>
    <property type="match status" value="1"/>
</dbReference>
<dbReference type="InterPro" id="IPR016187">
    <property type="entry name" value="CTDL_fold"/>
</dbReference>
<protein>
    <recommendedName>
        <fullName evidence="2">Sulfatase-modifying factor enzyme-like domain-containing protein</fullName>
    </recommendedName>
</protein>
<dbReference type="PANTHER" id="PTHR23150">
    <property type="entry name" value="SULFATASE MODIFYING FACTOR 1, 2"/>
    <property type="match status" value="1"/>
</dbReference>
<proteinExistence type="predicted"/>